<dbReference type="PANTHER" id="PTHR30185">
    <property type="entry name" value="CRYPTIC BETA-GLUCOSIDE BGL OPERON ANTITERMINATOR"/>
    <property type="match status" value="1"/>
</dbReference>
<dbReference type="Proteomes" id="UP001501459">
    <property type="component" value="Unassembled WGS sequence"/>
</dbReference>
<dbReference type="RefSeq" id="WP_343752542.1">
    <property type="nucleotide sequence ID" value="NZ_BAAADM010000046.1"/>
</dbReference>
<comment type="caution">
    <text evidence="4">The sequence shown here is derived from an EMBL/GenBank/DDBJ whole genome shotgun (WGS) entry which is preliminary data.</text>
</comment>
<dbReference type="SUPFAM" id="SSF63520">
    <property type="entry name" value="PTS-regulatory domain, PRD"/>
    <property type="match status" value="1"/>
</dbReference>
<dbReference type="PANTHER" id="PTHR30185:SF18">
    <property type="entry name" value="TRANSCRIPTIONAL REGULATOR MTLR"/>
    <property type="match status" value="1"/>
</dbReference>
<gene>
    <name evidence="4" type="ORF">GCM10008983_18280</name>
</gene>
<reference evidence="4 5" key="1">
    <citation type="journal article" date="2019" name="Int. J. Syst. Evol. Microbiol.">
        <title>The Global Catalogue of Microorganisms (GCM) 10K type strain sequencing project: providing services to taxonomists for standard genome sequencing and annotation.</title>
        <authorList>
            <consortium name="The Broad Institute Genomics Platform"/>
            <consortium name="The Broad Institute Genome Sequencing Center for Infectious Disease"/>
            <person name="Wu L."/>
            <person name="Ma J."/>
        </authorList>
    </citation>
    <scope>NUCLEOTIDE SEQUENCE [LARGE SCALE GENOMIC DNA]</scope>
    <source>
        <strain evidence="4 5">JCM 12149</strain>
    </source>
</reference>
<dbReference type="Pfam" id="PF05043">
    <property type="entry name" value="Mga"/>
    <property type="match status" value="1"/>
</dbReference>
<dbReference type="InterPro" id="IPR050661">
    <property type="entry name" value="BglG_antiterminators"/>
</dbReference>
<evidence type="ECO:0000256" key="2">
    <source>
        <dbReference type="ARBA" id="ARBA00023163"/>
    </source>
</evidence>
<evidence type="ECO:0000313" key="5">
    <source>
        <dbReference type="Proteomes" id="UP001501459"/>
    </source>
</evidence>
<keyword evidence="5" id="KW-1185">Reference proteome</keyword>
<dbReference type="InterPro" id="IPR036634">
    <property type="entry name" value="PRD_sf"/>
</dbReference>
<dbReference type="EMBL" id="BAAADM010000046">
    <property type="protein sequence ID" value="GAA0441463.1"/>
    <property type="molecule type" value="Genomic_DNA"/>
</dbReference>
<name>A0ABN0ZAZ1_9BACI</name>
<accession>A0ABN0ZAZ1</accession>
<feature type="domain" description="Mga helix-turn-helix" evidence="3">
    <location>
        <begin position="67"/>
        <end position="137"/>
    </location>
</feature>
<dbReference type="InterPro" id="IPR007737">
    <property type="entry name" value="Mga_HTH"/>
</dbReference>
<keyword evidence="2" id="KW-0804">Transcription</keyword>
<proteinExistence type="predicted"/>
<sequence length="489" mass="56554">MEESINAIALKEVGETIDCSYKTVQNELITLREELPNGWSIPTEKGIGIYLIQPSSETVSSIFSHDENDTLFNFMELLLTYQSYSLEAICEDMYVSRNTALQLISSAESFVQSFFLRMKRNPYQIIGSEGMKRLLLFEINLSRKGISDHYTIHSHYSHIQPAKDYLENHYGIRLTNYGLNAFYNFLMLCINRSEDGFPADELPFSISSNVQQESLFIDMQDFFDYLEELMNAAFPLHERIYIYLGLLYTEFQFTIVFAENRNEILQTHKDHDAFKTFIQFLEEHLGIAIWDDKDLLFDIFNLYQVSLLRSVAPDIQYVPQESILRSAKNNAKHVYTMVHCLCHEWSKEAGFVFHESNMISLAILLNRHLHNLEALKANILVLTSRSFFVKDNNGILKTHFEGKAYFKTRDASRITSDDDIPAETDIIITDSPHSLNTPDKEVILITPIISDKTIQKIAQAIDDVIQRKKGQFLSRISQSLHDREFGVFH</sequence>
<organism evidence="4 5">
    <name type="scientific">Lentibacillus halophilus</name>
    <dbReference type="NCBI Taxonomy" id="295065"/>
    <lineage>
        <taxon>Bacteria</taxon>
        <taxon>Bacillati</taxon>
        <taxon>Bacillota</taxon>
        <taxon>Bacilli</taxon>
        <taxon>Bacillales</taxon>
        <taxon>Bacillaceae</taxon>
        <taxon>Lentibacillus</taxon>
    </lineage>
</organism>
<evidence type="ECO:0000259" key="3">
    <source>
        <dbReference type="Pfam" id="PF05043"/>
    </source>
</evidence>
<keyword evidence="1" id="KW-0805">Transcription regulation</keyword>
<evidence type="ECO:0000256" key="1">
    <source>
        <dbReference type="ARBA" id="ARBA00023015"/>
    </source>
</evidence>
<evidence type="ECO:0000313" key="4">
    <source>
        <dbReference type="EMBL" id="GAA0441463.1"/>
    </source>
</evidence>
<protein>
    <recommendedName>
        <fullName evidence="3">Mga helix-turn-helix domain-containing protein</fullName>
    </recommendedName>
</protein>